<comment type="similarity">
    <text evidence="1">Belongs to the universal ribosomal protein uS14 family.</text>
</comment>
<evidence type="ECO:0000256" key="1">
    <source>
        <dbReference type="ARBA" id="ARBA00009083"/>
    </source>
</evidence>
<dbReference type="PANTHER" id="PTHR19836:SF19">
    <property type="entry name" value="SMALL RIBOSOMAL SUBUNIT PROTEIN US14M"/>
    <property type="match status" value="1"/>
</dbReference>
<evidence type="ECO:0000256" key="3">
    <source>
        <dbReference type="ARBA" id="ARBA00023274"/>
    </source>
</evidence>
<dbReference type="STRING" id="765915.A0A1Y2HBW5"/>
<dbReference type="GO" id="GO:0005763">
    <property type="term" value="C:mitochondrial small ribosomal subunit"/>
    <property type="evidence" value="ECO:0007669"/>
    <property type="project" value="TreeGrafter"/>
</dbReference>
<organism evidence="4 5">
    <name type="scientific">Catenaria anguillulae PL171</name>
    <dbReference type="NCBI Taxonomy" id="765915"/>
    <lineage>
        <taxon>Eukaryota</taxon>
        <taxon>Fungi</taxon>
        <taxon>Fungi incertae sedis</taxon>
        <taxon>Blastocladiomycota</taxon>
        <taxon>Blastocladiomycetes</taxon>
        <taxon>Blastocladiales</taxon>
        <taxon>Catenariaceae</taxon>
        <taxon>Catenaria</taxon>
    </lineage>
</organism>
<evidence type="ECO:0000313" key="4">
    <source>
        <dbReference type="EMBL" id="ORZ32087.1"/>
    </source>
</evidence>
<dbReference type="SUPFAM" id="SSF57716">
    <property type="entry name" value="Glucocorticoid receptor-like (DNA-binding domain)"/>
    <property type="match status" value="1"/>
</dbReference>
<dbReference type="OrthoDB" id="413436at2759"/>
<gene>
    <name evidence="4" type="ORF">BCR44DRAFT_24172</name>
</gene>
<evidence type="ECO:0008006" key="6">
    <source>
        <dbReference type="Google" id="ProtNLM"/>
    </source>
</evidence>
<evidence type="ECO:0000313" key="5">
    <source>
        <dbReference type="Proteomes" id="UP000193411"/>
    </source>
</evidence>
<protein>
    <recommendedName>
        <fullName evidence="6">Ribosomal protein S14</fullName>
    </recommendedName>
</protein>
<keyword evidence="2" id="KW-0689">Ribosomal protein</keyword>
<dbReference type="Proteomes" id="UP000193411">
    <property type="component" value="Unassembled WGS sequence"/>
</dbReference>
<evidence type="ECO:0000256" key="2">
    <source>
        <dbReference type="ARBA" id="ARBA00022980"/>
    </source>
</evidence>
<name>A0A1Y2HBW5_9FUNG</name>
<accession>A0A1Y2HBW5</accession>
<dbReference type="InterPro" id="IPR001209">
    <property type="entry name" value="Ribosomal_uS14"/>
</dbReference>
<comment type="caution">
    <text evidence="4">The sequence shown here is derived from an EMBL/GenBank/DDBJ whole genome shotgun (WGS) entry which is preliminary data.</text>
</comment>
<dbReference type="GO" id="GO:0006412">
    <property type="term" value="P:translation"/>
    <property type="evidence" value="ECO:0007669"/>
    <property type="project" value="InterPro"/>
</dbReference>
<keyword evidence="3" id="KW-0687">Ribonucleoprotein</keyword>
<dbReference type="EMBL" id="MCFL01000051">
    <property type="protein sequence ID" value="ORZ32087.1"/>
    <property type="molecule type" value="Genomic_DNA"/>
</dbReference>
<dbReference type="PANTHER" id="PTHR19836">
    <property type="entry name" value="30S RIBOSOMAL PROTEIN S14"/>
    <property type="match status" value="1"/>
</dbReference>
<keyword evidence="5" id="KW-1185">Reference proteome</keyword>
<reference evidence="4 5" key="1">
    <citation type="submission" date="2016-07" db="EMBL/GenBank/DDBJ databases">
        <title>Pervasive Adenine N6-methylation of Active Genes in Fungi.</title>
        <authorList>
            <consortium name="DOE Joint Genome Institute"/>
            <person name="Mondo S.J."/>
            <person name="Dannebaum R.O."/>
            <person name="Kuo R.C."/>
            <person name="Labutti K."/>
            <person name="Haridas S."/>
            <person name="Kuo A."/>
            <person name="Salamov A."/>
            <person name="Ahrendt S.R."/>
            <person name="Lipzen A."/>
            <person name="Sullivan W."/>
            <person name="Andreopoulos W.B."/>
            <person name="Clum A."/>
            <person name="Lindquist E."/>
            <person name="Daum C."/>
            <person name="Ramamoorthy G.K."/>
            <person name="Gryganskyi A."/>
            <person name="Culley D."/>
            <person name="Magnuson J.K."/>
            <person name="James T.Y."/>
            <person name="O'Malley M.A."/>
            <person name="Stajich J.E."/>
            <person name="Spatafora J.W."/>
            <person name="Visel A."/>
            <person name="Grigoriev I.V."/>
        </authorList>
    </citation>
    <scope>NUCLEOTIDE SEQUENCE [LARGE SCALE GENOMIC DNA]</scope>
    <source>
        <strain evidence="4 5">PL171</strain>
    </source>
</reference>
<dbReference type="AlphaFoldDB" id="A0A1Y2HBW5"/>
<sequence>MPQARIFKDKLYRATVAQYEPLRNALRFMTRNEQLPSPVRFNAQTSLNSFPISARKPAVRNRCLETGRARWVIRDFGLTRHVFRDMARKGELPGVSKSSW</sequence>
<dbReference type="GO" id="GO:0003735">
    <property type="term" value="F:structural constituent of ribosome"/>
    <property type="evidence" value="ECO:0007669"/>
    <property type="project" value="InterPro"/>
</dbReference>
<dbReference type="NCBIfam" id="NF006477">
    <property type="entry name" value="PRK08881.1"/>
    <property type="match status" value="1"/>
</dbReference>
<dbReference type="Gene3D" id="1.10.287.1480">
    <property type="match status" value="1"/>
</dbReference>
<dbReference type="Pfam" id="PF00253">
    <property type="entry name" value="Ribosomal_S14"/>
    <property type="match status" value="1"/>
</dbReference>
<proteinExistence type="inferred from homology"/>